<evidence type="ECO:0000259" key="1">
    <source>
        <dbReference type="PROSITE" id="PS51186"/>
    </source>
</evidence>
<name>A0ABS0ED55_9GAMM</name>
<accession>A0ABS0ED55</accession>
<dbReference type="PROSITE" id="PS51186">
    <property type="entry name" value="GNAT"/>
    <property type="match status" value="1"/>
</dbReference>
<dbReference type="SUPFAM" id="SSF55729">
    <property type="entry name" value="Acyl-CoA N-acyltransferases (Nat)"/>
    <property type="match status" value="1"/>
</dbReference>
<feature type="domain" description="N-acetyltransferase" evidence="1">
    <location>
        <begin position="21"/>
        <end position="164"/>
    </location>
</feature>
<dbReference type="Pfam" id="PF00583">
    <property type="entry name" value="Acetyltransf_1"/>
    <property type="match status" value="1"/>
</dbReference>
<dbReference type="RefSeq" id="WP_195815899.1">
    <property type="nucleotide sequence ID" value="NZ_JADOBI010000013.1"/>
</dbReference>
<dbReference type="Proteomes" id="UP000636811">
    <property type="component" value="Unassembled WGS sequence"/>
</dbReference>
<evidence type="ECO:0000313" key="3">
    <source>
        <dbReference type="Proteomes" id="UP000636811"/>
    </source>
</evidence>
<dbReference type="CDD" id="cd04301">
    <property type="entry name" value="NAT_SF"/>
    <property type="match status" value="1"/>
</dbReference>
<reference evidence="2 3" key="1">
    <citation type="submission" date="2020-11" db="EMBL/GenBank/DDBJ databases">
        <title>Taxonomic investigation of Rahnella strains.</title>
        <authorList>
            <person name="Lee S.D."/>
        </authorList>
    </citation>
    <scope>NUCLEOTIDE SEQUENCE [LARGE SCALE GENOMIC DNA]</scope>
    <source>
        <strain evidence="2 3">SAP-17</strain>
    </source>
</reference>
<proteinExistence type="predicted"/>
<protein>
    <submittedName>
        <fullName evidence="2">GNAT family N-acetyltransferase</fullName>
    </submittedName>
</protein>
<dbReference type="Gene3D" id="3.40.630.30">
    <property type="match status" value="1"/>
</dbReference>
<dbReference type="EMBL" id="JADOBI010000013">
    <property type="protein sequence ID" value="MBF7982038.1"/>
    <property type="molecule type" value="Genomic_DNA"/>
</dbReference>
<comment type="caution">
    <text evidence="2">The sequence shown here is derived from an EMBL/GenBank/DDBJ whole genome shotgun (WGS) entry which is preliminary data.</text>
</comment>
<keyword evidence="3" id="KW-1185">Reference proteome</keyword>
<dbReference type="InterPro" id="IPR016181">
    <property type="entry name" value="Acyl_CoA_acyltransferase"/>
</dbReference>
<evidence type="ECO:0000313" key="2">
    <source>
        <dbReference type="EMBL" id="MBF7982038.1"/>
    </source>
</evidence>
<dbReference type="InterPro" id="IPR000182">
    <property type="entry name" value="GNAT_dom"/>
</dbReference>
<sequence length="164" mass="19449">MSNRVSLHSAVYHRQIVENLFRYYVYDLSEFSRGPCNNDGSYSFKSSSLDPHYSRNDHWPYLVYCGEELAGFCLVRLYPYDLQRYDIDQFFIIRKFRGMGVAKEAFRLAVSDRPGLWQTRVMLKNTSALQFWRSAVNSVSDGNFQERILADYDLDMHFFLYEII</sequence>
<organism evidence="2 3">
    <name type="scientific">Rahnella laticis</name>
    <dbReference type="NCBI Taxonomy" id="2787622"/>
    <lineage>
        <taxon>Bacteria</taxon>
        <taxon>Pseudomonadati</taxon>
        <taxon>Pseudomonadota</taxon>
        <taxon>Gammaproteobacteria</taxon>
        <taxon>Enterobacterales</taxon>
        <taxon>Yersiniaceae</taxon>
        <taxon>Rahnella</taxon>
    </lineage>
</organism>
<gene>
    <name evidence="2" type="ORF">IV433_21745</name>
</gene>